<keyword evidence="3" id="KW-1185">Reference proteome</keyword>
<evidence type="ECO:0000313" key="2">
    <source>
        <dbReference type="EMBL" id="ASQ46430.1"/>
    </source>
</evidence>
<evidence type="ECO:0000259" key="1">
    <source>
        <dbReference type="Pfam" id="PF01408"/>
    </source>
</evidence>
<dbReference type="RefSeq" id="WP_094091289.1">
    <property type="nucleotide sequence ID" value="NZ_CP016397.1"/>
</dbReference>
<dbReference type="PANTHER" id="PTHR43377:SF1">
    <property type="entry name" value="BILIVERDIN REDUCTASE A"/>
    <property type="match status" value="1"/>
</dbReference>
<organism evidence="2 3">
    <name type="scientific">Legionella clemsonensis</name>
    <dbReference type="NCBI Taxonomy" id="1867846"/>
    <lineage>
        <taxon>Bacteria</taxon>
        <taxon>Pseudomonadati</taxon>
        <taxon>Pseudomonadota</taxon>
        <taxon>Gammaproteobacteria</taxon>
        <taxon>Legionellales</taxon>
        <taxon>Legionellaceae</taxon>
        <taxon>Legionella</taxon>
    </lineage>
</organism>
<proteinExistence type="predicted"/>
<sequence length="315" mass="35380">MNGLNVAVIGAGKMGREHIKAFQAIDGVKVTGLFSRTKTTAEQMAKEFNIPCVTDSVADLYEKSAAHLVVVAVPELQANSIAKACFQHNWNVLLEKPAGYDLRDANDIAEAALQARGQVFVALNRRFYSSALTILSDLNANNDAKRYIHIQDQQSFAEARGCHHPEEVVQKFMYANSIHVIDLIRYFARGEVTHVQQISPWQQEKSQMVISYIEFDSGDKALYECIWQGPGPWACAVSTAYRRWSMQPLEKACFQNANERIAHEVEMDIKDQQFKAGFYRQAQEVCKAVLGEKSQVITIKESLKTMGLINKIYGV</sequence>
<dbReference type="PANTHER" id="PTHR43377">
    <property type="entry name" value="BILIVERDIN REDUCTASE A"/>
    <property type="match status" value="1"/>
</dbReference>
<reference evidence="3" key="1">
    <citation type="submission" date="2016-07" db="EMBL/GenBank/DDBJ databases">
        <authorList>
            <person name="Florea S."/>
            <person name="Webb J.S."/>
            <person name="Jaromczyk J."/>
            <person name="Schardl C.L."/>
        </authorList>
    </citation>
    <scope>NUCLEOTIDE SEQUENCE [LARGE SCALE GENOMIC DNA]</scope>
    <source>
        <strain evidence="3">CDC-D5610</strain>
    </source>
</reference>
<dbReference type="EMBL" id="CP016397">
    <property type="protein sequence ID" value="ASQ46430.1"/>
    <property type="molecule type" value="Genomic_DNA"/>
</dbReference>
<dbReference type="Gene3D" id="3.40.50.720">
    <property type="entry name" value="NAD(P)-binding Rossmann-like Domain"/>
    <property type="match status" value="1"/>
</dbReference>
<dbReference type="GO" id="GO:0000166">
    <property type="term" value="F:nucleotide binding"/>
    <property type="evidence" value="ECO:0007669"/>
    <property type="project" value="InterPro"/>
</dbReference>
<dbReference type="EC" id="1.1.1.312" evidence="2"/>
<dbReference type="SUPFAM" id="SSF51735">
    <property type="entry name" value="NAD(P)-binding Rossmann-fold domains"/>
    <property type="match status" value="1"/>
</dbReference>
<dbReference type="AlphaFoldDB" id="A0A222P3J1"/>
<feature type="domain" description="Gfo/Idh/MocA-like oxidoreductase N-terminal" evidence="1">
    <location>
        <begin position="4"/>
        <end position="122"/>
    </location>
</feature>
<dbReference type="Proteomes" id="UP000201728">
    <property type="component" value="Chromosome"/>
</dbReference>
<accession>A0A222P3J1</accession>
<keyword evidence="2" id="KW-0560">Oxidoreductase</keyword>
<dbReference type="InterPro" id="IPR036291">
    <property type="entry name" value="NAD(P)-bd_dom_sf"/>
</dbReference>
<dbReference type="KEGG" id="lcd:clem_09400"/>
<dbReference type="OrthoDB" id="9774191at2"/>
<dbReference type="GO" id="GO:0050606">
    <property type="term" value="F:4-carboxy-2-hydroxymuconate semialdehyde hemiacetal dehydrogenase activity"/>
    <property type="evidence" value="ECO:0007669"/>
    <property type="project" value="UniProtKB-EC"/>
</dbReference>
<evidence type="ECO:0000313" key="3">
    <source>
        <dbReference type="Proteomes" id="UP000201728"/>
    </source>
</evidence>
<protein>
    <submittedName>
        <fullName evidence="2">4-carboxy-2-hydroxymuconate-6-semialdehyde dehydrogenase</fullName>
        <ecNumber evidence="2">1.1.1.312</ecNumber>
    </submittedName>
</protein>
<name>A0A222P3J1_9GAMM</name>
<dbReference type="InterPro" id="IPR000683">
    <property type="entry name" value="Gfo/Idh/MocA-like_OxRdtase_N"/>
</dbReference>
<gene>
    <name evidence="2" type="primary">ligC</name>
    <name evidence="2" type="ORF">clem_09400</name>
</gene>
<dbReference type="InterPro" id="IPR051450">
    <property type="entry name" value="Gfo/Idh/MocA_Oxidoreductases"/>
</dbReference>
<dbReference type="Pfam" id="PF01408">
    <property type="entry name" value="GFO_IDH_MocA"/>
    <property type="match status" value="1"/>
</dbReference>
<dbReference type="Gene3D" id="3.30.360.10">
    <property type="entry name" value="Dihydrodipicolinate Reductase, domain 2"/>
    <property type="match status" value="1"/>
</dbReference>